<feature type="region of interest" description="Disordered" evidence="1">
    <location>
        <begin position="97"/>
        <end position="116"/>
    </location>
</feature>
<dbReference type="InterPro" id="IPR036779">
    <property type="entry name" value="LysM_dom_sf"/>
</dbReference>
<organism evidence="3 4">
    <name type="scientific">Periplaneta americana</name>
    <name type="common">American cockroach</name>
    <name type="synonym">Blatta americana</name>
    <dbReference type="NCBI Taxonomy" id="6978"/>
    <lineage>
        <taxon>Eukaryota</taxon>
        <taxon>Metazoa</taxon>
        <taxon>Ecdysozoa</taxon>
        <taxon>Arthropoda</taxon>
        <taxon>Hexapoda</taxon>
        <taxon>Insecta</taxon>
        <taxon>Pterygota</taxon>
        <taxon>Neoptera</taxon>
        <taxon>Polyneoptera</taxon>
        <taxon>Dictyoptera</taxon>
        <taxon>Blattodea</taxon>
        <taxon>Blattoidea</taxon>
        <taxon>Blattidae</taxon>
        <taxon>Blattinae</taxon>
        <taxon>Periplaneta</taxon>
    </lineage>
</organism>
<dbReference type="Gene3D" id="3.10.350.10">
    <property type="entry name" value="LysM domain"/>
    <property type="match status" value="1"/>
</dbReference>
<evidence type="ECO:0000313" key="4">
    <source>
        <dbReference type="Proteomes" id="UP001148838"/>
    </source>
</evidence>
<feature type="region of interest" description="Disordered" evidence="1">
    <location>
        <begin position="193"/>
        <end position="213"/>
    </location>
</feature>
<reference evidence="3 4" key="1">
    <citation type="journal article" date="2022" name="Allergy">
        <title>Genome assembly and annotation of Periplaneta americana reveal a comprehensive cockroach allergen profile.</title>
        <authorList>
            <person name="Wang L."/>
            <person name="Xiong Q."/>
            <person name="Saelim N."/>
            <person name="Wang L."/>
            <person name="Nong W."/>
            <person name="Wan A.T."/>
            <person name="Shi M."/>
            <person name="Liu X."/>
            <person name="Cao Q."/>
            <person name="Hui J.H.L."/>
            <person name="Sookrung N."/>
            <person name="Leung T.F."/>
            <person name="Tungtrongchitr A."/>
            <person name="Tsui S.K.W."/>
        </authorList>
    </citation>
    <scope>NUCLEOTIDE SEQUENCE [LARGE SCALE GENOMIC DNA]</scope>
    <source>
        <strain evidence="3">PWHHKU_190912</strain>
    </source>
</reference>
<name>A0ABQ8S1Q9_PERAM</name>
<sequence>MADGKKEERRSIRDSAKSLKKYGSTCNHFKRQDHFIKHAVVEGETLQGIALKYGVTTEQIRRVNRLWASDSLFLRESLMIPVSRPDVAMSPSEDPILDDVDDLRSPGSITSSISNSDSEERSISDFLVKIDTSIANTKTQVKKSVGNSEFVDERDTVHTRRKGPVSRLRQQQQSSSIQNDILTAPHPVVMTQSRKVRSSLQRLEKEQDEMFEL</sequence>
<dbReference type="Pfam" id="PF01476">
    <property type="entry name" value="LysM"/>
    <property type="match status" value="1"/>
</dbReference>
<dbReference type="SUPFAM" id="SSF54106">
    <property type="entry name" value="LysM domain"/>
    <property type="match status" value="1"/>
</dbReference>
<dbReference type="SMART" id="SM00257">
    <property type="entry name" value="LysM"/>
    <property type="match status" value="1"/>
</dbReference>
<dbReference type="Proteomes" id="UP001148838">
    <property type="component" value="Unassembled WGS sequence"/>
</dbReference>
<evidence type="ECO:0000256" key="1">
    <source>
        <dbReference type="SAM" id="MobiDB-lite"/>
    </source>
</evidence>
<dbReference type="PANTHER" id="PTHR20932:SF8">
    <property type="entry name" value="LD22649P"/>
    <property type="match status" value="1"/>
</dbReference>
<proteinExistence type="predicted"/>
<dbReference type="InterPro" id="IPR018392">
    <property type="entry name" value="LysM"/>
</dbReference>
<dbReference type="InterPro" id="IPR045030">
    <property type="entry name" value="LYSM1-4"/>
</dbReference>
<protein>
    <recommendedName>
        <fullName evidence="2">LysM domain-containing protein</fullName>
    </recommendedName>
</protein>
<evidence type="ECO:0000259" key="2">
    <source>
        <dbReference type="PROSITE" id="PS51782"/>
    </source>
</evidence>
<feature type="compositionally biased region" description="Low complexity" evidence="1">
    <location>
        <begin position="105"/>
        <end position="116"/>
    </location>
</feature>
<comment type="caution">
    <text evidence="3">The sequence shown here is derived from an EMBL/GenBank/DDBJ whole genome shotgun (WGS) entry which is preliminary data.</text>
</comment>
<dbReference type="EMBL" id="JAJSOF020000037">
    <property type="protein sequence ID" value="KAJ4427943.1"/>
    <property type="molecule type" value="Genomic_DNA"/>
</dbReference>
<gene>
    <name evidence="3" type="ORF">ANN_23953</name>
</gene>
<feature type="domain" description="LysM" evidence="2">
    <location>
        <begin position="36"/>
        <end position="80"/>
    </location>
</feature>
<keyword evidence="4" id="KW-1185">Reference proteome</keyword>
<dbReference type="CDD" id="cd00118">
    <property type="entry name" value="LysM"/>
    <property type="match status" value="1"/>
</dbReference>
<dbReference type="PROSITE" id="PS51782">
    <property type="entry name" value="LYSM"/>
    <property type="match status" value="1"/>
</dbReference>
<evidence type="ECO:0000313" key="3">
    <source>
        <dbReference type="EMBL" id="KAJ4427943.1"/>
    </source>
</evidence>
<dbReference type="PANTHER" id="PTHR20932">
    <property type="entry name" value="LYSM AND PUTATIVE PEPTIDOGLYCAN-BINDING DOMAIN-CONTAINING PROTEIN"/>
    <property type="match status" value="1"/>
</dbReference>
<feature type="region of interest" description="Disordered" evidence="1">
    <location>
        <begin position="153"/>
        <end position="176"/>
    </location>
</feature>
<accession>A0ABQ8S1Q9</accession>